<keyword evidence="1" id="KW-0472">Membrane</keyword>
<evidence type="ECO:0000256" key="1">
    <source>
        <dbReference type="SAM" id="Phobius"/>
    </source>
</evidence>
<feature type="transmembrane region" description="Helical" evidence="1">
    <location>
        <begin position="55"/>
        <end position="75"/>
    </location>
</feature>
<keyword evidence="1" id="KW-1133">Transmembrane helix</keyword>
<dbReference type="Proteomes" id="UP000245977">
    <property type="component" value="Chromosome"/>
</dbReference>
<dbReference type="Gene3D" id="1.20.144.10">
    <property type="entry name" value="Phosphatidic acid phosphatase type 2/haloperoxidase"/>
    <property type="match status" value="1"/>
</dbReference>
<evidence type="ECO:0000313" key="4">
    <source>
        <dbReference type="Proteomes" id="UP000245977"/>
    </source>
</evidence>
<dbReference type="OrthoDB" id="7348799at2"/>
<proteinExistence type="predicted"/>
<dbReference type="RefSeq" id="WP_089024813.1">
    <property type="nucleotide sequence ID" value="NZ_CP029397.2"/>
</dbReference>
<keyword evidence="1" id="KW-0812">Transmembrane</keyword>
<dbReference type="KEGG" id="adv:DJ533_13990"/>
<reference evidence="3" key="1">
    <citation type="submission" date="2019-08" db="EMBL/GenBank/DDBJ databases">
        <title>The complete genome of Acinetobacter defluvii strain WCHAD010030.</title>
        <authorList>
            <person name="Hu Y."/>
            <person name="Qin J."/>
            <person name="Feng Y."/>
            <person name="Zong Z."/>
        </authorList>
    </citation>
    <scope>NUCLEOTIDE SEQUENCE</scope>
    <source>
        <strain evidence="3">WCHA30</strain>
    </source>
</reference>
<protein>
    <submittedName>
        <fullName evidence="3">Phosphatase PAP2 family protein</fullName>
    </submittedName>
</protein>
<feature type="transmembrane region" description="Helical" evidence="1">
    <location>
        <begin position="87"/>
        <end position="104"/>
    </location>
</feature>
<dbReference type="AlphaFoldDB" id="A0A2S2FF46"/>
<feature type="transmembrane region" description="Helical" evidence="1">
    <location>
        <begin position="193"/>
        <end position="210"/>
    </location>
</feature>
<sequence length="222" mass="26204">MLTCITFSVISCLILLLYFPIGGAIDQSLMRPWMDQFGHFFYRDNYYLVQWNHKYLKNIFILGYVSFLFLWLASFKLERLKPYRWRYGYMFWVSIFSTGVVGLLKSQSRHACPWNMTHVTPTGFIWDFSATYGHCFPGGHASTGFALMTGFFVYRLVSKKYAYLFLFLALTLGFIMGWGQMMRGAHFLSHNLWTAWIIWSLNVVLYAVFYKKFQQNTLSLSR</sequence>
<evidence type="ECO:0000259" key="2">
    <source>
        <dbReference type="Pfam" id="PF01569"/>
    </source>
</evidence>
<dbReference type="CDD" id="cd03396">
    <property type="entry name" value="PAP2_like_6"/>
    <property type="match status" value="1"/>
</dbReference>
<feature type="transmembrane region" description="Helical" evidence="1">
    <location>
        <begin position="161"/>
        <end position="181"/>
    </location>
</feature>
<gene>
    <name evidence="3" type="ORF">DJ533_13990</name>
</gene>
<dbReference type="InterPro" id="IPR036938">
    <property type="entry name" value="PAP2/HPO_sf"/>
</dbReference>
<dbReference type="STRING" id="1871111.GCA_001704615_02463"/>
<dbReference type="SUPFAM" id="SSF48317">
    <property type="entry name" value="Acid phosphatase/Vanadium-dependent haloperoxidase"/>
    <property type="match status" value="1"/>
</dbReference>
<feature type="transmembrane region" description="Helical" evidence="1">
    <location>
        <begin position="124"/>
        <end position="154"/>
    </location>
</feature>
<accession>A0A2S2FF46</accession>
<organism evidence="3 4">
    <name type="scientific">Acinetobacter defluvii</name>
    <dbReference type="NCBI Taxonomy" id="1871111"/>
    <lineage>
        <taxon>Bacteria</taxon>
        <taxon>Pseudomonadati</taxon>
        <taxon>Pseudomonadota</taxon>
        <taxon>Gammaproteobacteria</taxon>
        <taxon>Moraxellales</taxon>
        <taxon>Moraxellaceae</taxon>
        <taxon>Acinetobacter</taxon>
    </lineage>
</organism>
<dbReference type="Pfam" id="PF01569">
    <property type="entry name" value="PAP2"/>
    <property type="match status" value="1"/>
</dbReference>
<dbReference type="EMBL" id="CP029397">
    <property type="protein sequence ID" value="AWL29603.1"/>
    <property type="molecule type" value="Genomic_DNA"/>
</dbReference>
<dbReference type="InterPro" id="IPR000326">
    <property type="entry name" value="PAP2/HPO"/>
</dbReference>
<name>A0A2S2FF46_9GAMM</name>
<keyword evidence="4" id="KW-1185">Reference proteome</keyword>
<feature type="domain" description="Phosphatidic acid phosphatase type 2/haloperoxidase" evidence="2">
    <location>
        <begin position="89"/>
        <end position="212"/>
    </location>
</feature>
<evidence type="ECO:0000313" key="3">
    <source>
        <dbReference type="EMBL" id="AWL29603.1"/>
    </source>
</evidence>